<evidence type="ECO:0000313" key="2">
    <source>
        <dbReference type="EMBL" id="VAX37958.1"/>
    </source>
</evidence>
<gene>
    <name evidence="2" type="ORF">MNBD_PLANCTO02-1635</name>
</gene>
<evidence type="ECO:0000256" key="1">
    <source>
        <dbReference type="SAM" id="MobiDB-lite"/>
    </source>
</evidence>
<feature type="region of interest" description="Disordered" evidence="1">
    <location>
        <begin position="1"/>
        <end position="66"/>
    </location>
</feature>
<feature type="compositionally biased region" description="Basic residues" evidence="1">
    <location>
        <begin position="30"/>
        <end position="46"/>
    </location>
</feature>
<sequence length="66" mass="7625">MSKNYQKSVTKSTQKSRELKDSTDKNNSLSKKKQRKALKKKKKVTKKKEVVKTSPTVVDPKNWTVC</sequence>
<feature type="compositionally biased region" description="Basic and acidic residues" evidence="1">
    <location>
        <begin position="15"/>
        <end position="24"/>
    </location>
</feature>
<reference evidence="2" key="1">
    <citation type="submission" date="2018-06" db="EMBL/GenBank/DDBJ databases">
        <authorList>
            <person name="Zhirakovskaya E."/>
        </authorList>
    </citation>
    <scope>NUCLEOTIDE SEQUENCE</scope>
</reference>
<proteinExistence type="predicted"/>
<name>A0A3B1DPG9_9ZZZZ</name>
<dbReference type="EMBL" id="UOGL01000154">
    <property type="protein sequence ID" value="VAX37958.1"/>
    <property type="molecule type" value="Genomic_DNA"/>
</dbReference>
<dbReference type="AlphaFoldDB" id="A0A3B1DPG9"/>
<feature type="compositionally biased region" description="Polar residues" evidence="1">
    <location>
        <begin position="1"/>
        <end position="13"/>
    </location>
</feature>
<protein>
    <submittedName>
        <fullName evidence="2">Uncharacterized protein</fullName>
    </submittedName>
</protein>
<organism evidence="2">
    <name type="scientific">hydrothermal vent metagenome</name>
    <dbReference type="NCBI Taxonomy" id="652676"/>
    <lineage>
        <taxon>unclassified sequences</taxon>
        <taxon>metagenomes</taxon>
        <taxon>ecological metagenomes</taxon>
    </lineage>
</organism>
<accession>A0A3B1DPG9</accession>